<evidence type="ECO:0000313" key="2">
    <source>
        <dbReference type="EMBL" id="OGF14621.1"/>
    </source>
</evidence>
<dbReference type="Pfam" id="PF05159">
    <property type="entry name" value="Capsule_synth"/>
    <property type="match status" value="1"/>
</dbReference>
<dbReference type="InterPro" id="IPR043148">
    <property type="entry name" value="TagF_C"/>
</dbReference>
<dbReference type="Gene3D" id="3.40.50.12580">
    <property type="match status" value="1"/>
</dbReference>
<proteinExistence type="predicted"/>
<dbReference type="Proteomes" id="UP000177691">
    <property type="component" value="Unassembled WGS sequence"/>
</dbReference>
<dbReference type="EMBL" id="MFFU01000062">
    <property type="protein sequence ID" value="OGF14621.1"/>
    <property type="molecule type" value="Genomic_DNA"/>
</dbReference>
<dbReference type="GO" id="GO:0000271">
    <property type="term" value="P:polysaccharide biosynthetic process"/>
    <property type="evidence" value="ECO:0007669"/>
    <property type="project" value="InterPro"/>
</dbReference>
<dbReference type="SUPFAM" id="SSF53756">
    <property type="entry name" value="UDP-Glycosyltransferase/glycogen phosphorylase"/>
    <property type="match status" value="1"/>
</dbReference>
<comment type="caution">
    <text evidence="2">The sequence shown here is derived from an EMBL/GenBank/DDBJ whole genome shotgun (WGS) entry which is preliminary data.</text>
</comment>
<dbReference type="GO" id="GO:0015774">
    <property type="term" value="P:polysaccharide transport"/>
    <property type="evidence" value="ECO:0007669"/>
    <property type="project" value="InterPro"/>
</dbReference>
<dbReference type="InterPro" id="IPR007833">
    <property type="entry name" value="Capsule_polysaccharide_synth"/>
</dbReference>
<evidence type="ECO:0008006" key="4">
    <source>
        <dbReference type="Google" id="ProtNLM"/>
    </source>
</evidence>
<gene>
    <name evidence="2" type="ORF">A3D54_01615</name>
</gene>
<name>A0A1F5RKS9_9BACT</name>
<organism evidence="2 3">
    <name type="scientific">Candidatus Falkowbacteria bacterium RIFCSPHIGHO2_02_FULL_45_15</name>
    <dbReference type="NCBI Taxonomy" id="1797987"/>
    <lineage>
        <taxon>Bacteria</taxon>
        <taxon>Candidatus Falkowiibacteriota</taxon>
    </lineage>
</organism>
<reference evidence="2 3" key="1">
    <citation type="journal article" date="2016" name="Nat. Commun.">
        <title>Thousands of microbial genomes shed light on interconnected biogeochemical processes in an aquifer system.</title>
        <authorList>
            <person name="Anantharaman K."/>
            <person name="Brown C.T."/>
            <person name="Hug L.A."/>
            <person name="Sharon I."/>
            <person name="Castelle C.J."/>
            <person name="Probst A.J."/>
            <person name="Thomas B.C."/>
            <person name="Singh A."/>
            <person name="Wilkins M.J."/>
            <person name="Karaoz U."/>
            <person name="Brodie E.L."/>
            <person name="Williams K.H."/>
            <person name="Hubbard S.S."/>
            <person name="Banfield J.F."/>
        </authorList>
    </citation>
    <scope>NUCLEOTIDE SEQUENCE [LARGE SCALE GENOMIC DNA]</scope>
</reference>
<evidence type="ECO:0000256" key="1">
    <source>
        <dbReference type="SAM" id="Phobius"/>
    </source>
</evidence>
<accession>A0A1F5RKS9</accession>
<dbReference type="AlphaFoldDB" id="A0A1F5RKS9"/>
<keyword evidence="1" id="KW-1133">Transmembrane helix</keyword>
<feature type="transmembrane region" description="Helical" evidence="1">
    <location>
        <begin position="140"/>
        <end position="158"/>
    </location>
</feature>
<sequence length="500" mass="58820">MKICFILQRRFAYVGHKMALIFKEKYGINEFCGYVYTRASFEFLKKQTDINYTSLLLDEEIHKSYKNEPLDLDYIAWLEREYGLPNLWPYIAVDRVVMYNMLAREYPYDTPPYTHEEMMRILQVKAKAIINFLETARPDVIFFTVVGGIGAMLLYHIAKKKNIKVFIIALTRINRLHSLSISYKKLSYAENLFNDLMLDNKESKKIKEAEQYLNEFRHKDTSPLYASLQNQNRLYRLRPLKWLSPKNLWGSCRWFTILCYRYFAGRQDGYCDEKPLGYLIDRIRRKTRTLIGFKHLYDKIDFNEDFAFFALHYEPEIATLLFAPFWSDQINLIKQVAKSLPLHFKLYVKEHPAMVGYRPHAYYRELKKIPNVKLLDPDVSSFQTIRQSKLIATITSTAGWEAVLLKKPVITFGDTFYNKLSTVIKCEKIDELPIIVKKQLANFKYNEQELVNFIGAIMEESADVGLNEIWEVGVEPAAEKVRLTRLVDLMAKKLNLPLLT</sequence>
<keyword evidence="1" id="KW-0812">Transmembrane</keyword>
<keyword evidence="1" id="KW-0472">Membrane</keyword>
<evidence type="ECO:0000313" key="3">
    <source>
        <dbReference type="Proteomes" id="UP000177691"/>
    </source>
</evidence>
<protein>
    <recommendedName>
        <fullName evidence="4">Capsule polysaccharide biosynthesis protein</fullName>
    </recommendedName>
</protein>